<keyword evidence="1" id="KW-1133">Transmembrane helix</keyword>
<accession>A0A061IYT2</accession>
<keyword evidence="1" id="KW-0472">Membrane</keyword>
<dbReference type="VEuPathDB" id="TriTrypDB:TRSC58_04468"/>
<evidence type="ECO:0000256" key="1">
    <source>
        <dbReference type="SAM" id="Phobius"/>
    </source>
</evidence>
<evidence type="ECO:0008006" key="4">
    <source>
        <dbReference type="Google" id="ProtNLM"/>
    </source>
</evidence>
<dbReference type="EMBL" id="AUPL01004468">
    <property type="protein sequence ID" value="ESL07839.1"/>
    <property type="molecule type" value="Genomic_DNA"/>
</dbReference>
<dbReference type="AlphaFoldDB" id="A0A061IYT2"/>
<protein>
    <recommendedName>
        <fullName evidence="4">Tyrosine-protein kinase ephrin type A/B receptor-like domain-containing protein</fullName>
    </recommendedName>
</protein>
<keyword evidence="3" id="KW-1185">Reference proteome</keyword>
<name>A0A061IYT2_TRYRA</name>
<feature type="transmembrane region" description="Helical" evidence="1">
    <location>
        <begin position="534"/>
        <end position="560"/>
    </location>
</feature>
<proteinExistence type="predicted"/>
<comment type="caution">
    <text evidence="2">The sequence shown here is derived from an EMBL/GenBank/DDBJ whole genome shotgun (WGS) entry which is preliminary data.</text>
</comment>
<evidence type="ECO:0000313" key="3">
    <source>
        <dbReference type="Proteomes" id="UP000031737"/>
    </source>
</evidence>
<sequence length="620" mass="67385">MMLFEDFPVRLAYWKMVNETGSGDALWSLRSFAILGDSNGTAMRNRNYLLNFLEVALRYLSKKPHVDSIFDGNVPLAECVTQAILRAPGPDGSPPPSSLYECFSSLRNSSQHTFRNSVSHNAAGAVVGLGKDVKLPVPPCPWGFTRPSGNMWNSQEACVMCPPGSFDDGSGGCRCSTDSVPSGNGCKAREDKAAVTPTWTWAIDPSEVHVANNGGENWKPFLVVNPANNSEEGDRVAVEIHCSEGLTRFDTEMLMPHNSTSASVQRVSIPLQNSMTVVSTSTISETLRESAAFGGEQCDFYVQVRSSTSRDSPVVHAGSVFILPSILELHVHADTHTNPVTLSSSSASETSFPSCNMVPKSNTGSATVAVCATSSGTLALLLDTQAYSPLTVNAFGILKQKLWADRTQAAALGRGLQPMWDRMHLAIRINVEQRKGPHALKEVFSGYFPLARNIHERILLPDTAERAIVEIQIVDHCTASAYLHDVACVNARLAFASGAIHKVAFELLINSTTTKQEESGNGMEQGFSRSPTPWWRLPLIVIGAVVATLLILVGTLLLVYRFCAPDRSRREEAEMNEICLNNEPRETEVPVKEENKRSLSLPQLSAVSSNCPTKDFVAFG</sequence>
<organism evidence="2 3">
    <name type="scientific">Trypanosoma rangeli SC58</name>
    <dbReference type="NCBI Taxonomy" id="429131"/>
    <lineage>
        <taxon>Eukaryota</taxon>
        <taxon>Discoba</taxon>
        <taxon>Euglenozoa</taxon>
        <taxon>Kinetoplastea</taxon>
        <taxon>Metakinetoplastina</taxon>
        <taxon>Trypanosomatida</taxon>
        <taxon>Trypanosomatidae</taxon>
        <taxon>Trypanosoma</taxon>
        <taxon>Herpetosoma</taxon>
    </lineage>
</organism>
<reference evidence="2 3" key="1">
    <citation type="submission" date="2013-07" db="EMBL/GenBank/DDBJ databases">
        <authorList>
            <person name="Stoco P.H."/>
            <person name="Wagner G."/>
            <person name="Gerber A."/>
            <person name="Zaha A."/>
            <person name="Thompson C."/>
            <person name="Bartholomeu D.C."/>
            <person name="Luckemeyer D.D."/>
            <person name="Bahia D."/>
            <person name="Loreto E."/>
            <person name="Prestes E.B."/>
            <person name="Lima F.M."/>
            <person name="Rodrigues-Luiz G."/>
            <person name="Vallejo G.A."/>
            <person name="Filho J.F."/>
            <person name="Monteiro K.M."/>
            <person name="Tyler K.M."/>
            <person name="de Almeida L.G."/>
            <person name="Ortiz M.F."/>
            <person name="Siervo M.A."/>
            <person name="de Moraes M.H."/>
            <person name="Cunha O.L."/>
            <person name="Mendonca-Neto R."/>
            <person name="Silva R."/>
            <person name="Teixeira S.M."/>
            <person name="Murta S.M."/>
            <person name="Sincero T.C."/>
            <person name="Mendes T.A."/>
            <person name="Urmenyi T.P."/>
            <person name="Silva V.G."/>
            <person name="da Rocha W.D."/>
            <person name="Andersson B."/>
            <person name="Romanha A.J."/>
            <person name="Steindel M."/>
            <person name="de Vasconcelos A.T."/>
            <person name="Grisard E.C."/>
        </authorList>
    </citation>
    <scope>NUCLEOTIDE SEQUENCE [LARGE SCALE GENOMIC DNA]</scope>
    <source>
        <strain evidence="2 3">SC58</strain>
    </source>
</reference>
<dbReference type="OrthoDB" id="250431at2759"/>
<dbReference type="Proteomes" id="UP000031737">
    <property type="component" value="Unassembled WGS sequence"/>
</dbReference>
<evidence type="ECO:0000313" key="2">
    <source>
        <dbReference type="EMBL" id="ESL07839.1"/>
    </source>
</evidence>
<keyword evidence="1" id="KW-0812">Transmembrane</keyword>
<gene>
    <name evidence="2" type="ORF">TRSC58_04468</name>
</gene>